<sequence>MPIPRLKYLREEIAASVYCFNAWQKYKLHGVIGLLVYTKTEAEYAKHIKYMVHLASTDPGTTVAKVARQFKKEDFSPCGQTRRAAREAIMSDKHVNEQHKPLPPQLTQSGETATLSGELSGATHLPTQATEMPSAPGELPSVSETLSSEKTYHSAAELLSKFKVFEYCLKSRAPTARKMSNLPPPKSMIQLGSISRILRPEYIKMRSAKVSALQAKSKGLTESDAVLDIIGLGVYATETLNAMKRGHGTMKAIKNLNKGIEWIDTIDFTSPMAASFQCSADTDLLFRMKGLPLMSTKTDIPELVGRNQLPGTTINTVMERLFGARIDVVTVDPAVIGQITSHCYNSTWLRRYFCRSVHGEFSHTYVLQQSALVQYYDRYCAQGGLYL</sequence>
<keyword evidence="2" id="KW-1185">Reference proteome</keyword>
<organism evidence="1 2">
    <name type="scientific">Phytophthora fragariaefolia</name>
    <dbReference type="NCBI Taxonomy" id="1490495"/>
    <lineage>
        <taxon>Eukaryota</taxon>
        <taxon>Sar</taxon>
        <taxon>Stramenopiles</taxon>
        <taxon>Oomycota</taxon>
        <taxon>Peronosporomycetes</taxon>
        <taxon>Peronosporales</taxon>
        <taxon>Peronosporaceae</taxon>
        <taxon>Phytophthora</taxon>
    </lineage>
</organism>
<evidence type="ECO:0000313" key="1">
    <source>
        <dbReference type="EMBL" id="GMF22964.1"/>
    </source>
</evidence>
<protein>
    <submittedName>
        <fullName evidence="1">Unnamed protein product</fullName>
    </submittedName>
</protein>
<comment type="caution">
    <text evidence="1">The sequence shown here is derived from an EMBL/GenBank/DDBJ whole genome shotgun (WGS) entry which is preliminary data.</text>
</comment>
<dbReference type="Proteomes" id="UP001165121">
    <property type="component" value="Unassembled WGS sequence"/>
</dbReference>
<dbReference type="EMBL" id="BSXT01000270">
    <property type="protein sequence ID" value="GMF22964.1"/>
    <property type="molecule type" value="Genomic_DNA"/>
</dbReference>
<accession>A0A9W6U0S5</accession>
<reference evidence="1" key="1">
    <citation type="submission" date="2023-04" db="EMBL/GenBank/DDBJ databases">
        <title>Phytophthora fragariaefolia NBRC 109709.</title>
        <authorList>
            <person name="Ichikawa N."/>
            <person name="Sato H."/>
            <person name="Tonouchi N."/>
        </authorList>
    </citation>
    <scope>NUCLEOTIDE SEQUENCE</scope>
    <source>
        <strain evidence="1">NBRC 109709</strain>
    </source>
</reference>
<dbReference type="OrthoDB" id="93786at2759"/>
<gene>
    <name evidence="1" type="ORF">Pfra01_000350600</name>
</gene>
<dbReference type="AlphaFoldDB" id="A0A9W6U0S5"/>
<name>A0A9W6U0S5_9STRA</name>
<proteinExistence type="predicted"/>
<evidence type="ECO:0000313" key="2">
    <source>
        <dbReference type="Proteomes" id="UP001165121"/>
    </source>
</evidence>